<dbReference type="Gene3D" id="1.10.10.10">
    <property type="entry name" value="Winged helix-like DNA-binding domain superfamily/Winged helix DNA-binding domain"/>
    <property type="match status" value="1"/>
</dbReference>
<dbReference type="RefSeq" id="WP_170956127.1">
    <property type="nucleotide sequence ID" value="NZ_OBEL01000003.1"/>
</dbReference>
<dbReference type="EMBL" id="OBEL01000003">
    <property type="protein sequence ID" value="SNZ20052.1"/>
    <property type="molecule type" value="Genomic_DNA"/>
</dbReference>
<dbReference type="Pfam" id="PF09012">
    <property type="entry name" value="FeoC"/>
    <property type="match status" value="1"/>
</dbReference>
<dbReference type="AlphaFoldDB" id="A0A285PEA2"/>
<gene>
    <name evidence="2" type="ORF">SAMN06265368_3150</name>
</gene>
<reference evidence="2 3" key="1">
    <citation type="submission" date="2017-09" db="EMBL/GenBank/DDBJ databases">
        <authorList>
            <person name="Ehlers B."/>
            <person name="Leendertz F.H."/>
        </authorList>
    </citation>
    <scope>NUCLEOTIDE SEQUENCE [LARGE SCALE GENOMIC DNA]</scope>
    <source>
        <strain evidence="2 3">DSM 18289</strain>
    </source>
</reference>
<dbReference type="SUPFAM" id="SSF46785">
    <property type="entry name" value="Winged helix' DNA-binding domain"/>
    <property type="match status" value="1"/>
</dbReference>
<dbReference type="Proteomes" id="UP000219439">
    <property type="component" value="Unassembled WGS sequence"/>
</dbReference>
<name>A0A285PEA2_9HYPH</name>
<dbReference type="InterPro" id="IPR036388">
    <property type="entry name" value="WH-like_DNA-bd_sf"/>
</dbReference>
<evidence type="ECO:0000259" key="1">
    <source>
        <dbReference type="Pfam" id="PF09012"/>
    </source>
</evidence>
<sequence>MILRKLLQYIRERQRVSLTDVCLHLDTEPDAAKAMLQDLEKRGRIRAIDPAGCSKQCCFCEPDDCSPKIWESV</sequence>
<evidence type="ECO:0000313" key="2">
    <source>
        <dbReference type="EMBL" id="SNZ20052.1"/>
    </source>
</evidence>
<organism evidence="2 3">
    <name type="scientific">Cohaesibacter gelatinilyticus</name>
    <dbReference type="NCBI Taxonomy" id="372072"/>
    <lineage>
        <taxon>Bacteria</taxon>
        <taxon>Pseudomonadati</taxon>
        <taxon>Pseudomonadota</taxon>
        <taxon>Alphaproteobacteria</taxon>
        <taxon>Hyphomicrobiales</taxon>
        <taxon>Cohaesibacteraceae</taxon>
    </lineage>
</organism>
<dbReference type="InterPro" id="IPR036390">
    <property type="entry name" value="WH_DNA-bd_sf"/>
</dbReference>
<accession>A0A285PEA2</accession>
<keyword evidence="3" id="KW-1185">Reference proteome</keyword>
<evidence type="ECO:0000313" key="3">
    <source>
        <dbReference type="Proteomes" id="UP000219439"/>
    </source>
</evidence>
<protein>
    <submittedName>
        <fullName evidence="2">FeoC like transcriptional regulator</fullName>
    </submittedName>
</protein>
<dbReference type="InterPro" id="IPR015102">
    <property type="entry name" value="Tscrpt_reg_HTH_FeoC"/>
</dbReference>
<proteinExistence type="predicted"/>
<feature type="domain" description="Transcriptional regulator HTH-type FeoC" evidence="1">
    <location>
        <begin position="2"/>
        <end position="64"/>
    </location>
</feature>